<sequence>MTLVINQLLVNYVNLVWKLRTIFSTAWKLKDSPPDETPDNYPNHNTSALSESQAPIIGQNSRGCQSCLGRDTEPIAPPSSGTALGQSYFQTATVEEQLVSRSVDKGNEFPDYDDYESVVRSRIQTGYEVISAFTETGKPESSIKVPLQREYTGGERKVISSALANVPCTCLGIQGTLDLLNSILRTSYTLDTPSLSSLLEGCISKSYDFGTAYGRLRRVWKTDNPGTMQDLLCRGEGLYQCRQRDALEGNRIVNPLLPPRRVWDLYSNRVVLLGTAFISTRPISHAWVDEKDRVDVWTPINRKEWPVPIPKDADLDLIRIEMLNLGVQYTWLDVLCLRQEGGPREDLRVGEWKLDVPTIGQVYCGGVKAMIYLSGLGRPLSVKEGDLDSDRSWFRRAWTLQEVGKERIIVGDTPDGPMHAKPIDKDGNYETEILTRFHMQVTSLKSRYRRRALFRALANMQKRVSTNPVDKVAGLAFPLLSRTIPAYHESESLEDAWTALVNAMHTVMRATFLFLYPEVGTRKQEMEAVMGAGHDRASASGW</sequence>
<dbReference type="Proteomes" id="UP001175211">
    <property type="component" value="Unassembled WGS sequence"/>
</dbReference>
<accession>A0AA39N6M3</accession>
<protein>
    <recommendedName>
        <fullName evidence="3">Heterokaryon incompatibility domain-containing protein</fullName>
    </recommendedName>
</protein>
<dbReference type="AlphaFoldDB" id="A0AA39N6M3"/>
<proteinExistence type="predicted"/>
<dbReference type="EMBL" id="JAUEPS010000015">
    <property type="protein sequence ID" value="KAK0459230.1"/>
    <property type="molecule type" value="Genomic_DNA"/>
</dbReference>
<evidence type="ECO:0008006" key="3">
    <source>
        <dbReference type="Google" id="ProtNLM"/>
    </source>
</evidence>
<keyword evidence="2" id="KW-1185">Reference proteome</keyword>
<name>A0AA39N6M3_ARMTA</name>
<evidence type="ECO:0000313" key="2">
    <source>
        <dbReference type="Proteomes" id="UP001175211"/>
    </source>
</evidence>
<dbReference type="RefSeq" id="XP_060331456.1">
    <property type="nucleotide sequence ID" value="XM_060481639.1"/>
</dbReference>
<organism evidence="1 2">
    <name type="scientific">Armillaria tabescens</name>
    <name type="common">Ringless honey mushroom</name>
    <name type="synonym">Agaricus tabescens</name>
    <dbReference type="NCBI Taxonomy" id="1929756"/>
    <lineage>
        <taxon>Eukaryota</taxon>
        <taxon>Fungi</taxon>
        <taxon>Dikarya</taxon>
        <taxon>Basidiomycota</taxon>
        <taxon>Agaricomycotina</taxon>
        <taxon>Agaricomycetes</taxon>
        <taxon>Agaricomycetidae</taxon>
        <taxon>Agaricales</taxon>
        <taxon>Marasmiineae</taxon>
        <taxon>Physalacriaceae</taxon>
        <taxon>Desarmillaria</taxon>
    </lineage>
</organism>
<comment type="caution">
    <text evidence="1">The sequence shown here is derived from an EMBL/GenBank/DDBJ whole genome shotgun (WGS) entry which is preliminary data.</text>
</comment>
<dbReference type="GeneID" id="85365187"/>
<reference evidence="1" key="1">
    <citation type="submission" date="2023-06" db="EMBL/GenBank/DDBJ databases">
        <authorList>
            <consortium name="Lawrence Berkeley National Laboratory"/>
            <person name="Ahrendt S."/>
            <person name="Sahu N."/>
            <person name="Indic B."/>
            <person name="Wong-Bajracharya J."/>
            <person name="Merenyi Z."/>
            <person name="Ke H.-M."/>
            <person name="Monk M."/>
            <person name="Kocsube S."/>
            <person name="Drula E."/>
            <person name="Lipzen A."/>
            <person name="Balint B."/>
            <person name="Henrissat B."/>
            <person name="Andreopoulos B."/>
            <person name="Martin F.M."/>
            <person name="Harder C.B."/>
            <person name="Rigling D."/>
            <person name="Ford K.L."/>
            <person name="Foster G.D."/>
            <person name="Pangilinan J."/>
            <person name="Papanicolaou A."/>
            <person name="Barry K."/>
            <person name="LaButti K."/>
            <person name="Viragh M."/>
            <person name="Koriabine M."/>
            <person name="Yan M."/>
            <person name="Riley R."/>
            <person name="Champramary S."/>
            <person name="Plett K.L."/>
            <person name="Tsai I.J."/>
            <person name="Slot J."/>
            <person name="Sipos G."/>
            <person name="Plett J."/>
            <person name="Nagy L.G."/>
            <person name="Grigoriev I.V."/>
        </authorList>
    </citation>
    <scope>NUCLEOTIDE SEQUENCE</scope>
    <source>
        <strain evidence="1">CCBAS 213</strain>
    </source>
</reference>
<gene>
    <name evidence="1" type="ORF">EV420DRAFT_310056</name>
</gene>
<evidence type="ECO:0000313" key="1">
    <source>
        <dbReference type="EMBL" id="KAK0459230.1"/>
    </source>
</evidence>